<organism evidence="2 3">
    <name type="scientific">Sediminicola luteus</name>
    <dbReference type="NCBI Taxonomy" id="319238"/>
    <lineage>
        <taxon>Bacteria</taxon>
        <taxon>Pseudomonadati</taxon>
        <taxon>Bacteroidota</taxon>
        <taxon>Flavobacteriia</taxon>
        <taxon>Flavobacteriales</taxon>
        <taxon>Flavobacteriaceae</taxon>
        <taxon>Sediminicola</taxon>
    </lineage>
</organism>
<sequence>MFNPYKIGLYCLLGLVANLCLAQQEDTIVEDSLFDISQTTPRWDMSLTLKSQNYFRGLLPGKAPTLAANAGYLTGDWIFGMYGGVAFDASYQETDFIVIFHKARFDLRLDYYYNFTSGITDIPEPTGLFDFDKATTRGLLDFLVHIKLDNQNRWDLNTSTFLFGRDTDILTIEAGDESYTVRTDQRYSQYIELKHNWYWNNNKLNLHLGGSFSWHDFNGPTFYGDKAGINNIGLSFTKQFKLNPGLKLPVKASMLMNPLGETAYLIISVNLIQLGSSI</sequence>
<keyword evidence="1" id="KW-0732">Signal</keyword>
<dbReference type="RefSeq" id="WP_097443628.1">
    <property type="nucleotide sequence ID" value="NZ_NBWU01000008.1"/>
</dbReference>
<dbReference type="OrthoDB" id="1065092at2"/>
<feature type="signal peptide" evidence="1">
    <location>
        <begin position="1"/>
        <end position="22"/>
    </location>
</feature>
<name>A0A2A4G279_9FLAO</name>
<dbReference type="EMBL" id="NBWU01000008">
    <property type="protein sequence ID" value="PCE62541.1"/>
    <property type="molecule type" value="Genomic_DNA"/>
</dbReference>
<reference evidence="2 3" key="1">
    <citation type="submission" date="2017-04" db="EMBL/GenBank/DDBJ databases">
        <title>A new member of the family Flavobacteriaceae isolated from ascidians.</title>
        <authorList>
            <person name="Chen L."/>
        </authorList>
    </citation>
    <scope>NUCLEOTIDE SEQUENCE [LARGE SCALE GENOMIC DNA]</scope>
    <source>
        <strain evidence="2 3">HQA918</strain>
    </source>
</reference>
<evidence type="ECO:0000256" key="1">
    <source>
        <dbReference type="SAM" id="SignalP"/>
    </source>
</evidence>
<evidence type="ECO:0000313" key="3">
    <source>
        <dbReference type="Proteomes" id="UP000219559"/>
    </source>
</evidence>
<feature type="chain" id="PRO_5012359102" description="Outer membrane protein beta-barrel domain-containing protein" evidence="1">
    <location>
        <begin position="23"/>
        <end position="278"/>
    </location>
</feature>
<comment type="caution">
    <text evidence="2">The sequence shown here is derived from an EMBL/GenBank/DDBJ whole genome shotgun (WGS) entry which is preliminary data.</text>
</comment>
<protein>
    <recommendedName>
        <fullName evidence="4">Outer membrane protein beta-barrel domain-containing protein</fullName>
    </recommendedName>
</protein>
<proteinExistence type="predicted"/>
<dbReference type="AlphaFoldDB" id="A0A2A4G279"/>
<dbReference type="Proteomes" id="UP000219559">
    <property type="component" value="Unassembled WGS sequence"/>
</dbReference>
<evidence type="ECO:0008006" key="4">
    <source>
        <dbReference type="Google" id="ProtNLM"/>
    </source>
</evidence>
<accession>A0A2A4G279</accession>
<gene>
    <name evidence="2" type="ORF">B7P33_18055</name>
</gene>
<keyword evidence="3" id="KW-1185">Reference proteome</keyword>
<evidence type="ECO:0000313" key="2">
    <source>
        <dbReference type="EMBL" id="PCE62541.1"/>
    </source>
</evidence>